<proteinExistence type="predicted"/>
<reference evidence="2 5" key="2">
    <citation type="submission" date="2018-07" db="EMBL/GenBank/DDBJ databases">
        <title>Genomic Encyclopedia of Archaeal and Bacterial Type Strains, Phase II (KMG-II): from individual species to whole genera.</title>
        <authorList>
            <person name="Goeker M."/>
        </authorList>
    </citation>
    <scope>NUCLEOTIDE SEQUENCE [LARGE SCALE GENOMIC DNA]</scope>
    <source>
        <strain evidence="2 5">JA575</strain>
    </source>
</reference>
<protein>
    <submittedName>
        <fullName evidence="3">Uncharacterized protein</fullName>
    </submittedName>
</protein>
<evidence type="ECO:0000313" key="5">
    <source>
        <dbReference type="Proteomes" id="UP000256343"/>
    </source>
</evidence>
<accession>A0A336JR47</accession>
<dbReference type="Proteomes" id="UP000252631">
    <property type="component" value="Unassembled WGS sequence"/>
</dbReference>
<keyword evidence="1" id="KW-1133">Transmembrane helix</keyword>
<gene>
    <name evidence="2" type="ORF">BJ125_115130</name>
    <name evidence="3" type="ORF">SAMN05892882_115130</name>
</gene>
<keyword evidence="5" id="KW-1185">Reference proteome</keyword>
<evidence type="ECO:0000256" key="1">
    <source>
        <dbReference type="SAM" id="Phobius"/>
    </source>
</evidence>
<dbReference type="OrthoDB" id="8452157at2"/>
<evidence type="ECO:0000313" key="2">
    <source>
        <dbReference type="EMBL" id="RED31367.1"/>
    </source>
</evidence>
<sequence>MRSNPALRAAASRSRIDPALAGFAAECRDTILRMLAYVGALALIGIVVFYAANPLTDAAITAATIAPTAPGWSVADRSSPAFAVSQLDWPGKSETHEVLRHPDGGRKDIVRIAAPGEPAAAEIEIYRAGGETTRTTAEAELVARMDPGGTAAVETAGVIDSKFGPVPLFSLTGGDAPAGACLGFVKPIAAAKLRISGFSCRGDTRPERRAAIACMLDRLVLLSAGGDAAIADVFARAELRRGGCDRAARPSVAADWISSANDPALRGRLSLN</sequence>
<dbReference type="EMBL" id="UFQQ01000015">
    <property type="protein sequence ID" value="SSW92020.1"/>
    <property type="molecule type" value="Genomic_DNA"/>
</dbReference>
<organism evidence="3 4">
    <name type="scientific">Rhodopseudomonas pentothenatexigens</name>
    <dbReference type="NCBI Taxonomy" id="999699"/>
    <lineage>
        <taxon>Bacteria</taxon>
        <taxon>Pseudomonadati</taxon>
        <taxon>Pseudomonadota</taxon>
        <taxon>Alphaproteobacteria</taxon>
        <taxon>Hyphomicrobiales</taxon>
        <taxon>Nitrobacteraceae</taxon>
        <taxon>Rhodopseudomonas</taxon>
    </lineage>
</organism>
<keyword evidence="1" id="KW-0812">Transmembrane</keyword>
<evidence type="ECO:0000313" key="3">
    <source>
        <dbReference type="EMBL" id="SSW92020.1"/>
    </source>
</evidence>
<evidence type="ECO:0000313" key="4">
    <source>
        <dbReference type="Proteomes" id="UP000252631"/>
    </source>
</evidence>
<feature type="transmembrane region" description="Helical" evidence="1">
    <location>
        <begin position="34"/>
        <end position="52"/>
    </location>
</feature>
<dbReference type="AlphaFoldDB" id="A0A336JR47"/>
<reference evidence="3 4" key="1">
    <citation type="submission" date="2017-08" db="EMBL/GenBank/DDBJ databases">
        <authorList>
            <person name="de Groot N.N."/>
        </authorList>
    </citation>
    <scope>NUCLEOTIDE SEQUENCE [LARGE SCALE GENOMIC DNA]</scope>
    <source>
        <strain evidence="3 4">JA575</strain>
    </source>
</reference>
<keyword evidence="1" id="KW-0472">Membrane</keyword>
<dbReference type="Proteomes" id="UP000256343">
    <property type="component" value="Unassembled WGS sequence"/>
</dbReference>
<name>A0A336JR47_9BRAD</name>
<dbReference type="EMBL" id="QRDT01000015">
    <property type="protein sequence ID" value="RED31367.1"/>
    <property type="molecule type" value="Genomic_DNA"/>
</dbReference>